<evidence type="ECO:0000313" key="3">
    <source>
        <dbReference type="Proteomes" id="UP001566132"/>
    </source>
</evidence>
<protein>
    <submittedName>
        <fullName evidence="2">Uncharacterized protein</fullName>
    </submittedName>
</protein>
<dbReference type="AlphaFoldDB" id="A0ABD1EGM6"/>
<reference evidence="2 3" key="1">
    <citation type="submission" date="2024-05" db="EMBL/GenBank/DDBJ databases">
        <title>Genetic variation in Jamaican populations of the coffee berry borer (Hypothenemus hampei).</title>
        <authorList>
            <person name="Errbii M."/>
            <person name="Myrie A."/>
        </authorList>
    </citation>
    <scope>NUCLEOTIDE SEQUENCE [LARGE SCALE GENOMIC DNA]</scope>
    <source>
        <strain evidence="2">JA-Hopewell-2020-01-JO</strain>
        <tissue evidence="2">Whole body</tissue>
    </source>
</reference>
<gene>
    <name evidence="2" type="ORF">ABEB36_011011</name>
</gene>
<dbReference type="EMBL" id="JBDJPC010000008">
    <property type="protein sequence ID" value="KAL1492829.1"/>
    <property type="molecule type" value="Genomic_DNA"/>
</dbReference>
<feature type="region of interest" description="Disordered" evidence="1">
    <location>
        <begin position="145"/>
        <end position="195"/>
    </location>
</feature>
<sequence>MDAQQAPSKKQRIDNTQLQECLEDVKLFISTLDANEEKESSRKNIDLVPTEHSLEESLTEVLKQICKCCNKITKLLNDHRSCFSYDPSSVNQPSDPAKNQNERILNITRTVINYSATPCTENETSVSPNEYSNKIDKTFKNNSVKKRKKKRAILSGPPSMKKKKIAQEKKYVKNQNVGEKKRMTKKEEIAKTKKI</sequence>
<feature type="compositionally biased region" description="Basic and acidic residues" evidence="1">
    <location>
        <begin position="178"/>
        <end position="195"/>
    </location>
</feature>
<proteinExistence type="predicted"/>
<name>A0ABD1EGM6_HYPHA</name>
<evidence type="ECO:0000256" key="1">
    <source>
        <dbReference type="SAM" id="MobiDB-lite"/>
    </source>
</evidence>
<organism evidence="2 3">
    <name type="scientific">Hypothenemus hampei</name>
    <name type="common">Coffee berry borer</name>
    <dbReference type="NCBI Taxonomy" id="57062"/>
    <lineage>
        <taxon>Eukaryota</taxon>
        <taxon>Metazoa</taxon>
        <taxon>Ecdysozoa</taxon>
        <taxon>Arthropoda</taxon>
        <taxon>Hexapoda</taxon>
        <taxon>Insecta</taxon>
        <taxon>Pterygota</taxon>
        <taxon>Neoptera</taxon>
        <taxon>Endopterygota</taxon>
        <taxon>Coleoptera</taxon>
        <taxon>Polyphaga</taxon>
        <taxon>Cucujiformia</taxon>
        <taxon>Curculionidae</taxon>
        <taxon>Scolytinae</taxon>
        <taxon>Hypothenemus</taxon>
    </lineage>
</organism>
<evidence type="ECO:0000313" key="2">
    <source>
        <dbReference type="EMBL" id="KAL1492829.1"/>
    </source>
</evidence>
<comment type="caution">
    <text evidence="2">The sequence shown here is derived from an EMBL/GenBank/DDBJ whole genome shotgun (WGS) entry which is preliminary data.</text>
</comment>
<accession>A0ABD1EGM6</accession>
<dbReference type="Proteomes" id="UP001566132">
    <property type="component" value="Unassembled WGS sequence"/>
</dbReference>
<keyword evidence="3" id="KW-1185">Reference proteome</keyword>